<reference evidence="3 4" key="1">
    <citation type="submission" date="2015-06" db="EMBL/GenBank/DDBJ databases">
        <title>Draft genome assembly of filamentous brackish cyanobacterium Limnoraphis robusta strain CS-951.</title>
        <authorList>
            <person name="Willis A."/>
            <person name="Parks M."/>
            <person name="Burford M.A."/>
        </authorList>
    </citation>
    <scope>NUCLEOTIDE SEQUENCE [LARGE SCALE GENOMIC DNA]</scope>
    <source>
        <strain evidence="3 4">CS-951</strain>
    </source>
</reference>
<evidence type="ECO:0000256" key="2">
    <source>
        <dbReference type="SAM" id="MobiDB-lite"/>
    </source>
</evidence>
<feature type="compositionally biased region" description="Basic and acidic residues" evidence="2">
    <location>
        <begin position="446"/>
        <end position="455"/>
    </location>
</feature>
<dbReference type="PATRIC" id="fig|1637645.4.peg.6467"/>
<accession>A0A0F5YJ53</accession>
<organism evidence="3 4">
    <name type="scientific">Limnoraphis robusta CS-951</name>
    <dbReference type="NCBI Taxonomy" id="1637645"/>
    <lineage>
        <taxon>Bacteria</taxon>
        <taxon>Bacillati</taxon>
        <taxon>Cyanobacteriota</taxon>
        <taxon>Cyanophyceae</taxon>
        <taxon>Oscillatoriophycideae</taxon>
        <taxon>Oscillatoriales</taxon>
        <taxon>Sirenicapillariaceae</taxon>
        <taxon>Limnoraphis</taxon>
    </lineage>
</organism>
<dbReference type="EMBL" id="LATL02000332">
    <property type="protein sequence ID" value="KKD38921.1"/>
    <property type="molecule type" value="Genomic_DNA"/>
</dbReference>
<feature type="compositionally biased region" description="Polar residues" evidence="2">
    <location>
        <begin position="9"/>
        <end position="38"/>
    </location>
</feature>
<dbReference type="Proteomes" id="UP000033607">
    <property type="component" value="Unassembled WGS sequence"/>
</dbReference>
<feature type="region of interest" description="Disordered" evidence="2">
    <location>
        <begin position="245"/>
        <end position="277"/>
    </location>
</feature>
<comment type="caution">
    <text evidence="3">The sequence shown here is derived from an EMBL/GenBank/DDBJ whole genome shotgun (WGS) entry which is preliminary data.</text>
</comment>
<proteinExistence type="predicted"/>
<feature type="region of interest" description="Disordered" evidence="2">
    <location>
        <begin position="371"/>
        <end position="403"/>
    </location>
</feature>
<evidence type="ECO:0000313" key="4">
    <source>
        <dbReference type="Proteomes" id="UP000033607"/>
    </source>
</evidence>
<dbReference type="AlphaFoldDB" id="A0A0F5YJ53"/>
<sequence>MPGADLPPNFNSSDPTPPTDSQLLESNETSAPLSHLSQTSDEYYSEDEEWETVNLPDAISVDQLPVRETSEEERSTPEVIDERLASRGIEVRVGESENLSQLIQALHQCNQDLINRVTSLETELDECKKQLNDQNHLLNQRNQDLVFAQDQVSRLFGKLELSNQVIRRQQVLVETLSEQWETSQTRMAQMERECAIAQQRYNEQFHELVQAQNVGRELRSRLHRQQRHTLQFKAALERCLEMQPRLDQATQTEPKTTLNLPKIESVNQADSSNQSPTMELSAYPIAVSRSQPVKPWSADTQTDSDSVERLDEIVRQEQEYDDFDEELVDEWLELDEADSAQPDDSSHYQQDFQNPQFSERADLGELESYWHLKNPSDPTLTSNPFEEADDPSSQLDQLSGIEPSPRFVEEELDRIRIEYASSTIPSFDLQMGKSGFIPSPNQPLDQLHRGSDKQQESVSSTRRTANSPAPLIQPTRHQKLRSLAAIELPKFPQYKPVERVVIASNYEAEPF</sequence>
<feature type="compositionally biased region" description="Polar residues" evidence="2">
    <location>
        <begin position="456"/>
        <end position="467"/>
    </location>
</feature>
<feature type="coiled-coil region" evidence="1">
    <location>
        <begin position="110"/>
        <end position="137"/>
    </location>
</feature>
<feature type="region of interest" description="Disordered" evidence="2">
    <location>
        <begin position="432"/>
        <end position="478"/>
    </location>
</feature>
<name>A0A0F5YJ53_9CYAN</name>
<feature type="coiled-coil region" evidence="1">
    <location>
        <begin position="173"/>
        <end position="207"/>
    </location>
</feature>
<feature type="compositionally biased region" description="Polar residues" evidence="2">
    <location>
        <begin position="248"/>
        <end position="277"/>
    </location>
</feature>
<dbReference type="OrthoDB" id="419021at2"/>
<feature type="region of interest" description="Disordered" evidence="2">
    <location>
        <begin position="1"/>
        <end position="50"/>
    </location>
</feature>
<keyword evidence="1" id="KW-0175">Coiled coil</keyword>
<evidence type="ECO:0000256" key="1">
    <source>
        <dbReference type="SAM" id="Coils"/>
    </source>
</evidence>
<dbReference type="RefSeq" id="WP_046277671.1">
    <property type="nucleotide sequence ID" value="NZ_LATL02000332.1"/>
</dbReference>
<protein>
    <submittedName>
        <fullName evidence="3">Uncharacterized protein</fullName>
    </submittedName>
</protein>
<evidence type="ECO:0000313" key="3">
    <source>
        <dbReference type="EMBL" id="KKD38921.1"/>
    </source>
</evidence>
<gene>
    <name evidence="3" type="ORF">WN50_06320</name>
</gene>